<dbReference type="OrthoDB" id="5244255at2"/>
<evidence type="ECO:0000313" key="1">
    <source>
        <dbReference type="EMBL" id="ROR32515.1"/>
    </source>
</evidence>
<organism evidence="1 2">
    <name type="scientific">Inmirania thermothiophila</name>
    <dbReference type="NCBI Taxonomy" id="1750597"/>
    <lineage>
        <taxon>Bacteria</taxon>
        <taxon>Pseudomonadati</taxon>
        <taxon>Pseudomonadota</taxon>
        <taxon>Gammaproteobacteria</taxon>
        <taxon>Chromatiales</taxon>
        <taxon>Ectothiorhodospiraceae</taxon>
        <taxon>Inmirania</taxon>
    </lineage>
</organism>
<keyword evidence="2" id="KW-1185">Reference proteome</keyword>
<dbReference type="Proteomes" id="UP000276634">
    <property type="component" value="Unassembled WGS sequence"/>
</dbReference>
<protein>
    <submittedName>
        <fullName evidence="1">Uncharacterized protein</fullName>
    </submittedName>
</protein>
<gene>
    <name evidence="1" type="ORF">EDC57_1717</name>
</gene>
<reference evidence="1 2" key="1">
    <citation type="submission" date="2018-11" db="EMBL/GenBank/DDBJ databases">
        <title>Genomic Encyclopedia of Type Strains, Phase IV (KMG-IV): sequencing the most valuable type-strain genomes for metagenomic binning, comparative biology and taxonomic classification.</title>
        <authorList>
            <person name="Goeker M."/>
        </authorList>
    </citation>
    <scope>NUCLEOTIDE SEQUENCE [LARGE SCALE GENOMIC DNA]</scope>
    <source>
        <strain evidence="1 2">DSM 100275</strain>
    </source>
</reference>
<dbReference type="EMBL" id="RJVI01000002">
    <property type="protein sequence ID" value="ROR32515.1"/>
    <property type="molecule type" value="Genomic_DNA"/>
</dbReference>
<dbReference type="AlphaFoldDB" id="A0A3N1Y110"/>
<comment type="caution">
    <text evidence="1">The sequence shown here is derived from an EMBL/GenBank/DDBJ whole genome shotgun (WGS) entry which is preliminary data.</text>
</comment>
<evidence type="ECO:0000313" key="2">
    <source>
        <dbReference type="Proteomes" id="UP000276634"/>
    </source>
</evidence>
<accession>A0A3N1Y110</accession>
<dbReference type="RefSeq" id="WP_123401444.1">
    <property type="nucleotide sequence ID" value="NZ_RJVI01000002.1"/>
</dbReference>
<proteinExistence type="predicted"/>
<name>A0A3N1Y110_9GAMM</name>
<sequence length="155" mass="15938">MAGRLPEAREIRSTLGTLLGRDPEVEPLAQAAVEAGDWVGVYRDNGGEVRGLCAFDPEGAVAVAAALSMLPPGAVAEARAAGIEGTLRENLHEVLNVCVVPLSRATGISMRLREMVRGDGLPAEAAAFAAAGRAGGYAFELPVYGAGRMVLVIGV</sequence>